<comment type="caution">
    <text evidence="1">The sequence shown here is derived from an EMBL/GenBank/DDBJ whole genome shotgun (WGS) entry which is preliminary data.</text>
</comment>
<dbReference type="Proteomes" id="UP001500713">
    <property type="component" value="Unassembled WGS sequence"/>
</dbReference>
<gene>
    <name evidence="1" type="ORF">GCM10009096_28250</name>
</gene>
<dbReference type="EMBL" id="BAAAEM010000003">
    <property type="protein sequence ID" value="GAA0484061.1"/>
    <property type="molecule type" value="Genomic_DNA"/>
</dbReference>
<organism evidence="1 2">
    <name type="scientific">Parasphingorhabdus litoris</name>
    <dbReference type="NCBI Taxonomy" id="394733"/>
    <lineage>
        <taxon>Bacteria</taxon>
        <taxon>Pseudomonadati</taxon>
        <taxon>Pseudomonadota</taxon>
        <taxon>Alphaproteobacteria</taxon>
        <taxon>Sphingomonadales</taxon>
        <taxon>Sphingomonadaceae</taxon>
        <taxon>Parasphingorhabdus</taxon>
    </lineage>
</organism>
<evidence type="ECO:0000313" key="2">
    <source>
        <dbReference type="Proteomes" id="UP001500713"/>
    </source>
</evidence>
<name>A0ABN1AUD0_9SPHN</name>
<proteinExistence type="predicted"/>
<protein>
    <submittedName>
        <fullName evidence="1">Uncharacterized protein</fullName>
    </submittedName>
</protein>
<keyword evidence="2" id="KW-1185">Reference proteome</keyword>
<accession>A0ABN1AUD0</accession>
<dbReference type="RefSeq" id="WP_229956667.1">
    <property type="nucleotide sequence ID" value="NZ_BAAAEM010000003.1"/>
</dbReference>
<evidence type="ECO:0000313" key="1">
    <source>
        <dbReference type="EMBL" id="GAA0484061.1"/>
    </source>
</evidence>
<sequence>MSLSLEYSSYQFNGNDELCLRAGAVHSKTILIIPPLFDEMNRMRRMLVDVMRLLDERAIGSILPDLPGTNESVFPQDQTSLAIWRNALNACSKTLAEPYKIASFRGGCLVDDFTDNVAKWRLSPVKGLTLLRTMMRTRIASDKEAGMATTMAQLTTEAAESQVNLAGNTIGTALFSDLENALPPSSSAVRTAQLENDTKAADIRLSGSALWLRAEPGDDLLLSGAIATDLTSWMSA</sequence>
<reference evidence="1 2" key="1">
    <citation type="journal article" date="2019" name="Int. J. Syst. Evol. Microbiol.">
        <title>The Global Catalogue of Microorganisms (GCM) 10K type strain sequencing project: providing services to taxonomists for standard genome sequencing and annotation.</title>
        <authorList>
            <consortium name="The Broad Institute Genomics Platform"/>
            <consortium name="The Broad Institute Genome Sequencing Center for Infectious Disease"/>
            <person name="Wu L."/>
            <person name="Ma J."/>
        </authorList>
    </citation>
    <scope>NUCLEOTIDE SEQUENCE [LARGE SCALE GENOMIC DNA]</scope>
    <source>
        <strain evidence="1 2">JCM 14162</strain>
    </source>
</reference>